<name>A0A1I4JYJ0_9RHOB</name>
<protein>
    <recommendedName>
        <fullName evidence="3">DUF4258 domain-containing protein</fullName>
    </recommendedName>
</protein>
<keyword evidence="2" id="KW-1185">Reference proteome</keyword>
<dbReference type="OrthoDB" id="7358796at2"/>
<evidence type="ECO:0008006" key="3">
    <source>
        <dbReference type="Google" id="ProtNLM"/>
    </source>
</evidence>
<dbReference type="RefSeq" id="WP_090192100.1">
    <property type="nucleotide sequence ID" value="NZ_FOTF01000050.1"/>
</dbReference>
<dbReference type="STRING" id="195913.SAMN04488004_1504"/>
<sequence>MHLSQHATHRAIQRSIPVSVIEAIFDFGTDYPSRGLIGLRLDRQALDLAADVLTATEVGRLRRYAGAYLIAAGDCVVTVARATRRHIH</sequence>
<dbReference type="Proteomes" id="UP000199550">
    <property type="component" value="Unassembled WGS sequence"/>
</dbReference>
<evidence type="ECO:0000313" key="2">
    <source>
        <dbReference type="Proteomes" id="UP000199550"/>
    </source>
</evidence>
<evidence type="ECO:0000313" key="1">
    <source>
        <dbReference type="EMBL" id="SFL71411.1"/>
    </source>
</evidence>
<reference evidence="1 2" key="1">
    <citation type="submission" date="2016-10" db="EMBL/GenBank/DDBJ databases">
        <authorList>
            <person name="de Groot N.N."/>
        </authorList>
    </citation>
    <scope>NUCLEOTIDE SEQUENCE [LARGE SCALE GENOMIC DNA]</scope>
    <source>
        <strain evidence="1 2">DSM 16199</strain>
    </source>
</reference>
<organism evidence="1 2">
    <name type="scientific">Loktanella salsilacus</name>
    <dbReference type="NCBI Taxonomy" id="195913"/>
    <lineage>
        <taxon>Bacteria</taxon>
        <taxon>Pseudomonadati</taxon>
        <taxon>Pseudomonadota</taxon>
        <taxon>Alphaproteobacteria</taxon>
        <taxon>Rhodobacterales</taxon>
        <taxon>Roseobacteraceae</taxon>
        <taxon>Loktanella</taxon>
    </lineage>
</organism>
<gene>
    <name evidence="1" type="ORF">SAMN04488004_1504</name>
</gene>
<proteinExistence type="predicted"/>
<accession>A0A1I4JYJ0</accession>
<dbReference type="EMBL" id="FOTF01000050">
    <property type="protein sequence ID" value="SFL71411.1"/>
    <property type="molecule type" value="Genomic_DNA"/>
</dbReference>
<dbReference type="AlphaFoldDB" id="A0A1I4JYJ0"/>